<dbReference type="SMART" id="SM00948">
    <property type="entry name" value="Proteasome_A_N"/>
    <property type="match status" value="1"/>
</dbReference>
<dbReference type="PANTHER" id="PTHR11599">
    <property type="entry name" value="PROTEASOME SUBUNIT ALPHA/BETA"/>
    <property type="match status" value="1"/>
</dbReference>
<dbReference type="EC" id="3.4.25.1" evidence="6"/>
<dbReference type="InterPro" id="IPR001353">
    <property type="entry name" value="Proteasome_sua/b"/>
</dbReference>
<dbReference type="GO" id="GO:0004175">
    <property type="term" value="F:endopeptidase activity"/>
    <property type="evidence" value="ECO:0007669"/>
    <property type="project" value="UniProtKB-ARBA"/>
</dbReference>
<keyword evidence="3 4" id="KW-0647">Proteasome</keyword>
<evidence type="ECO:0000313" key="7">
    <source>
        <dbReference type="Proteomes" id="UP000675968"/>
    </source>
</evidence>
<comment type="similarity">
    <text evidence="4">Belongs to the peptidase T1A family.</text>
</comment>
<proteinExistence type="inferred from homology"/>
<dbReference type="InterPro" id="IPR000426">
    <property type="entry name" value="Proteasome_asu_N"/>
</dbReference>
<evidence type="ECO:0000256" key="1">
    <source>
        <dbReference type="ARBA" id="ARBA00004496"/>
    </source>
</evidence>
<evidence type="ECO:0000256" key="2">
    <source>
        <dbReference type="ARBA" id="ARBA00022490"/>
    </source>
</evidence>
<sequence>MYSASPKSQAYDRAATMFSPDGRLYQVEYASKIVEQGTLGAAVIYNNGVMFAADKKISTRLILPTSIEKIFLIDDHVAAVSSGLVGDARRLVEFARQESQENMIYYDEPIQVKALAKKVSGIMQYFTQYGGVRPFGVSFIFGGFDETGFKLFETEPSGALAEYKAIAIGKGKKEAMELFEKDYKENMSKEDAVGILLSVIKKGLSEKEKLDANRLDFAFIERNKPLTRVSADELKSLWAKSKNA</sequence>
<evidence type="ECO:0000256" key="3">
    <source>
        <dbReference type="ARBA" id="ARBA00022942"/>
    </source>
</evidence>
<dbReference type="Gene3D" id="3.60.20.10">
    <property type="entry name" value="Glutamine Phosphoribosylpyrophosphate, subunit 1, domain 1"/>
    <property type="match status" value="1"/>
</dbReference>
<dbReference type="GO" id="GO:0019773">
    <property type="term" value="C:proteasome core complex, alpha-subunit complex"/>
    <property type="evidence" value="ECO:0007669"/>
    <property type="project" value="UniProtKB-UniRule"/>
</dbReference>
<dbReference type="AlphaFoldDB" id="A0A8T4LEU9"/>
<dbReference type="GO" id="GO:0006511">
    <property type="term" value="P:ubiquitin-dependent protein catabolic process"/>
    <property type="evidence" value="ECO:0007669"/>
    <property type="project" value="InterPro"/>
</dbReference>
<dbReference type="InterPro" id="IPR023332">
    <property type="entry name" value="Proteasome_alpha-type"/>
</dbReference>
<reference evidence="6" key="2">
    <citation type="submission" date="2021-05" db="EMBL/GenBank/DDBJ databases">
        <title>Protein family content uncovers lineage relationships and bacterial pathway maintenance mechanisms in DPANN archaea.</title>
        <authorList>
            <person name="Castelle C.J."/>
            <person name="Meheust R."/>
            <person name="Jaffe A.L."/>
            <person name="Seitz K."/>
            <person name="Gong X."/>
            <person name="Baker B.J."/>
            <person name="Banfield J.F."/>
        </authorList>
    </citation>
    <scope>NUCLEOTIDE SEQUENCE</scope>
    <source>
        <strain evidence="6">RIFCSPLOWO2_01_FULL_AR10_48_17</strain>
    </source>
</reference>
<dbReference type="InterPro" id="IPR050115">
    <property type="entry name" value="Proteasome_alpha"/>
</dbReference>
<gene>
    <name evidence="6" type="ORF">J4215_04555</name>
</gene>
<dbReference type="Pfam" id="PF10584">
    <property type="entry name" value="Proteasome_A_N"/>
    <property type="match status" value="1"/>
</dbReference>
<dbReference type="EMBL" id="JAGVWC010000010">
    <property type="protein sequence ID" value="MBS3061825.1"/>
    <property type="molecule type" value="Genomic_DNA"/>
</dbReference>
<protein>
    <submittedName>
        <fullName evidence="6">Archaeal proteasome endopeptidase complex subunit alpha</fullName>
        <ecNumber evidence="6">3.4.25.1</ecNumber>
    </submittedName>
</protein>
<reference evidence="6" key="1">
    <citation type="submission" date="2021-03" db="EMBL/GenBank/DDBJ databases">
        <authorList>
            <person name="Jaffe A."/>
        </authorList>
    </citation>
    <scope>NUCLEOTIDE SEQUENCE</scope>
    <source>
        <strain evidence="6">RIFCSPLOWO2_01_FULL_AR10_48_17</strain>
    </source>
</reference>
<evidence type="ECO:0000256" key="4">
    <source>
        <dbReference type="PROSITE-ProRule" id="PRU00808"/>
    </source>
</evidence>
<dbReference type="Proteomes" id="UP000675968">
    <property type="component" value="Unassembled WGS sequence"/>
</dbReference>
<accession>A0A8T4LEU9</accession>
<evidence type="ECO:0000259" key="5">
    <source>
        <dbReference type="SMART" id="SM00948"/>
    </source>
</evidence>
<keyword evidence="6" id="KW-0378">Hydrolase</keyword>
<comment type="caution">
    <text evidence="6">The sequence shown here is derived from an EMBL/GenBank/DDBJ whole genome shotgun (WGS) entry which is preliminary data.</text>
</comment>
<dbReference type="NCBIfam" id="NF003075">
    <property type="entry name" value="PRK03996.1"/>
    <property type="match status" value="1"/>
</dbReference>
<feature type="domain" description="Proteasome alpha-type subunits" evidence="5">
    <location>
        <begin position="11"/>
        <end position="33"/>
    </location>
</feature>
<dbReference type="InterPro" id="IPR029055">
    <property type="entry name" value="Ntn_hydrolases_N"/>
</dbReference>
<organism evidence="6 7">
    <name type="scientific">Candidatus Iainarchaeum sp</name>
    <dbReference type="NCBI Taxonomy" id="3101447"/>
    <lineage>
        <taxon>Archaea</taxon>
        <taxon>Candidatus Iainarchaeota</taxon>
        <taxon>Candidatus Iainarchaeia</taxon>
        <taxon>Candidatus Iainarchaeales</taxon>
        <taxon>Candidatus Iainarchaeaceae</taxon>
        <taxon>Candidatus Iainarchaeum</taxon>
    </lineage>
</organism>
<keyword evidence="2" id="KW-0963">Cytoplasm</keyword>
<comment type="subcellular location">
    <subcellularLocation>
        <location evidence="1">Cytoplasm</location>
    </subcellularLocation>
</comment>
<dbReference type="Pfam" id="PF00227">
    <property type="entry name" value="Proteasome"/>
    <property type="match status" value="1"/>
</dbReference>
<name>A0A8T4LEU9_9ARCH</name>
<evidence type="ECO:0000313" key="6">
    <source>
        <dbReference type="EMBL" id="MBS3061825.1"/>
    </source>
</evidence>
<dbReference type="GO" id="GO:0005737">
    <property type="term" value="C:cytoplasm"/>
    <property type="evidence" value="ECO:0007669"/>
    <property type="project" value="UniProtKB-SubCell"/>
</dbReference>
<dbReference type="SUPFAM" id="SSF56235">
    <property type="entry name" value="N-terminal nucleophile aminohydrolases (Ntn hydrolases)"/>
    <property type="match status" value="1"/>
</dbReference>
<dbReference type="FunFam" id="3.60.20.10:FF:000004">
    <property type="entry name" value="Proteasome subunit alpha type-4"/>
    <property type="match status" value="1"/>
</dbReference>
<dbReference type="PROSITE" id="PS51475">
    <property type="entry name" value="PROTEASOME_ALPHA_2"/>
    <property type="match status" value="1"/>
</dbReference>
<dbReference type="GO" id="GO:0010498">
    <property type="term" value="P:proteasomal protein catabolic process"/>
    <property type="evidence" value="ECO:0007669"/>
    <property type="project" value="UniProtKB-ARBA"/>
</dbReference>